<proteinExistence type="predicted"/>
<evidence type="ECO:0000313" key="1">
    <source>
        <dbReference type="EMBL" id="KAK4820354.1"/>
    </source>
</evidence>
<reference evidence="1 2" key="1">
    <citation type="journal article" date="2023" name="J. Hered.">
        <title>Chromosome-level genome of the wood stork (Mycteria americana) provides insight into avian chromosome evolution.</title>
        <authorList>
            <person name="Flamio R. Jr."/>
            <person name="Ramstad K.M."/>
        </authorList>
    </citation>
    <scope>NUCLEOTIDE SEQUENCE [LARGE SCALE GENOMIC DNA]</scope>
    <source>
        <strain evidence="1">JAX WOST 10</strain>
    </source>
</reference>
<gene>
    <name evidence="1" type="ORF">QYF61_024892</name>
</gene>
<dbReference type="Proteomes" id="UP001333110">
    <property type="component" value="Unassembled WGS sequence"/>
</dbReference>
<dbReference type="EMBL" id="JAUNZN010000006">
    <property type="protein sequence ID" value="KAK4820354.1"/>
    <property type="molecule type" value="Genomic_DNA"/>
</dbReference>
<organism evidence="1 2">
    <name type="scientific">Mycteria americana</name>
    <name type="common">Wood stork</name>
    <dbReference type="NCBI Taxonomy" id="33587"/>
    <lineage>
        <taxon>Eukaryota</taxon>
        <taxon>Metazoa</taxon>
        <taxon>Chordata</taxon>
        <taxon>Craniata</taxon>
        <taxon>Vertebrata</taxon>
        <taxon>Euteleostomi</taxon>
        <taxon>Archelosauria</taxon>
        <taxon>Archosauria</taxon>
        <taxon>Dinosauria</taxon>
        <taxon>Saurischia</taxon>
        <taxon>Theropoda</taxon>
        <taxon>Coelurosauria</taxon>
        <taxon>Aves</taxon>
        <taxon>Neognathae</taxon>
        <taxon>Neoaves</taxon>
        <taxon>Aequornithes</taxon>
        <taxon>Ciconiiformes</taxon>
        <taxon>Ciconiidae</taxon>
        <taxon>Mycteria</taxon>
    </lineage>
</organism>
<sequence>MKELYLYRFATYIVLLSMQSHGHQRVPMWSVWTKETRLSCGLNFDWTEGEMQSIQRLCVWRCWSVAEQNGDPSPDPS</sequence>
<keyword evidence="2" id="KW-1185">Reference proteome</keyword>
<accession>A0AAN7RTY9</accession>
<name>A0AAN7RTY9_MYCAM</name>
<dbReference type="AlphaFoldDB" id="A0AAN7RTY9"/>
<protein>
    <submittedName>
        <fullName evidence="1">Uncharacterized protein</fullName>
    </submittedName>
</protein>
<evidence type="ECO:0000313" key="2">
    <source>
        <dbReference type="Proteomes" id="UP001333110"/>
    </source>
</evidence>
<comment type="caution">
    <text evidence="1">The sequence shown here is derived from an EMBL/GenBank/DDBJ whole genome shotgun (WGS) entry which is preliminary data.</text>
</comment>